<proteinExistence type="inferred from homology"/>
<gene>
    <name evidence="12" type="ORF">PPYR_13035</name>
</gene>
<evidence type="ECO:0000256" key="7">
    <source>
        <dbReference type="ARBA" id="ARBA00048679"/>
    </source>
</evidence>
<dbReference type="AlphaFoldDB" id="A0A5N4A7Y5"/>
<evidence type="ECO:0000313" key="12">
    <source>
        <dbReference type="EMBL" id="KAB0793415.1"/>
    </source>
</evidence>
<evidence type="ECO:0000256" key="1">
    <source>
        <dbReference type="ARBA" id="ARBA00012513"/>
    </source>
</evidence>
<comment type="similarity">
    <text evidence="9">Belongs to the protein kinase superfamily.</text>
</comment>
<dbReference type="InterPro" id="IPR008984">
    <property type="entry name" value="SMAD_FHA_dom_sf"/>
</dbReference>
<dbReference type="InterPro" id="IPR011009">
    <property type="entry name" value="Kinase-like_dom_sf"/>
</dbReference>
<feature type="domain" description="FHA" evidence="10">
    <location>
        <begin position="52"/>
        <end position="109"/>
    </location>
</feature>
<dbReference type="InterPro" id="IPR017441">
    <property type="entry name" value="Protein_kinase_ATP_BS"/>
</dbReference>
<dbReference type="FunFam" id="1.10.510.10:FF:000571">
    <property type="entry name" value="Maternal embryonic leucine zipper kinase"/>
    <property type="match status" value="1"/>
</dbReference>
<keyword evidence="4" id="KW-0808">Transferase</keyword>
<dbReference type="GO" id="GO:0005737">
    <property type="term" value="C:cytoplasm"/>
    <property type="evidence" value="ECO:0007669"/>
    <property type="project" value="TreeGrafter"/>
</dbReference>
<dbReference type="InterPro" id="IPR000253">
    <property type="entry name" value="FHA_dom"/>
</dbReference>
<dbReference type="GO" id="GO:0044773">
    <property type="term" value="P:mitotic DNA damage checkpoint signaling"/>
    <property type="evidence" value="ECO:0007669"/>
    <property type="project" value="TreeGrafter"/>
</dbReference>
<dbReference type="GO" id="GO:0004674">
    <property type="term" value="F:protein serine/threonine kinase activity"/>
    <property type="evidence" value="ECO:0007669"/>
    <property type="project" value="UniProtKB-KW"/>
</dbReference>
<dbReference type="PANTHER" id="PTHR44167:SF24">
    <property type="entry name" value="SERINE_THREONINE-PROTEIN KINASE CHK2"/>
    <property type="match status" value="1"/>
</dbReference>
<comment type="caution">
    <text evidence="12">The sequence shown here is derived from an EMBL/GenBank/DDBJ whole genome shotgun (WGS) entry which is preliminary data.</text>
</comment>
<evidence type="ECO:0000259" key="11">
    <source>
        <dbReference type="PROSITE" id="PS50011"/>
    </source>
</evidence>
<dbReference type="Pfam" id="PF00069">
    <property type="entry name" value="Pkinase"/>
    <property type="match status" value="1"/>
</dbReference>
<dbReference type="PROSITE" id="PS00107">
    <property type="entry name" value="PROTEIN_KINASE_ATP"/>
    <property type="match status" value="1"/>
</dbReference>
<accession>A0A5N4A7Y5</accession>
<dbReference type="Gene3D" id="2.60.200.20">
    <property type="match status" value="1"/>
</dbReference>
<dbReference type="Gene3D" id="1.10.510.10">
    <property type="entry name" value="Transferase(Phosphotransferase) domain 1"/>
    <property type="match status" value="1"/>
</dbReference>
<reference evidence="12 13" key="1">
    <citation type="journal article" date="2018" name="Elife">
        <title>Firefly genomes illuminate parallel origins of bioluminescence in beetles.</title>
        <authorList>
            <person name="Fallon T.R."/>
            <person name="Lower S.E."/>
            <person name="Chang C.H."/>
            <person name="Bessho-Uehara M."/>
            <person name="Martin G.J."/>
            <person name="Bewick A.J."/>
            <person name="Behringer M."/>
            <person name="Debat H.J."/>
            <person name="Wong I."/>
            <person name="Day J.C."/>
            <person name="Suvorov A."/>
            <person name="Silva C.J."/>
            <person name="Stanger-Hall K.F."/>
            <person name="Hall D.W."/>
            <person name="Schmitz R.J."/>
            <person name="Nelson D.R."/>
            <person name="Lewis S.M."/>
            <person name="Shigenobu S."/>
            <person name="Bybee S.M."/>
            <person name="Larracuente A.M."/>
            <person name="Oba Y."/>
            <person name="Weng J.K."/>
        </authorList>
    </citation>
    <scope>NUCLEOTIDE SEQUENCE [LARGE SCALE GENOMIC DNA]</scope>
    <source>
        <strain evidence="12">1611_PpyrPB1</strain>
        <tissue evidence="12">Whole body</tissue>
    </source>
</reference>
<dbReference type="EC" id="2.7.11.1" evidence="1"/>
<evidence type="ECO:0000259" key="10">
    <source>
        <dbReference type="PROSITE" id="PS50006"/>
    </source>
</evidence>
<organism evidence="12 13">
    <name type="scientific">Photinus pyralis</name>
    <name type="common">Common eastern firefly</name>
    <name type="synonym">Lampyris pyralis</name>
    <dbReference type="NCBI Taxonomy" id="7054"/>
    <lineage>
        <taxon>Eukaryota</taxon>
        <taxon>Metazoa</taxon>
        <taxon>Ecdysozoa</taxon>
        <taxon>Arthropoda</taxon>
        <taxon>Hexapoda</taxon>
        <taxon>Insecta</taxon>
        <taxon>Pterygota</taxon>
        <taxon>Neoptera</taxon>
        <taxon>Endopterygota</taxon>
        <taxon>Coleoptera</taxon>
        <taxon>Polyphaga</taxon>
        <taxon>Elateriformia</taxon>
        <taxon>Elateroidea</taxon>
        <taxon>Lampyridae</taxon>
        <taxon>Lampyrinae</taxon>
        <taxon>Photinus</taxon>
    </lineage>
</organism>
<dbReference type="InterPro" id="IPR008271">
    <property type="entry name" value="Ser/Thr_kinase_AS"/>
</dbReference>
<dbReference type="CDD" id="cd05117">
    <property type="entry name" value="STKc_CAMK"/>
    <property type="match status" value="1"/>
</dbReference>
<keyword evidence="2 9" id="KW-0723">Serine/threonine-protein kinase</keyword>
<name>A0A5N4A7Y5_PHOPY</name>
<dbReference type="FunCoup" id="A0A5N4A7Y5">
    <property type="interactions" value="1277"/>
</dbReference>
<dbReference type="Pfam" id="PF00498">
    <property type="entry name" value="FHA"/>
    <property type="match status" value="1"/>
</dbReference>
<dbReference type="PROSITE" id="PS50011">
    <property type="entry name" value="PROTEIN_KINASE_DOM"/>
    <property type="match status" value="1"/>
</dbReference>
<evidence type="ECO:0000256" key="4">
    <source>
        <dbReference type="ARBA" id="ARBA00022777"/>
    </source>
</evidence>
<evidence type="ECO:0000256" key="6">
    <source>
        <dbReference type="ARBA" id="ARBA00047899"/>
    </source>
</evidence>
<feature type="binding site" evidence="8">
    <location>
        <position position="181"/>
    </location>
    <ligand>
        <name>ATP</name>
        <dbReference type="ChEBI" id="CHEBI:30616"/>
    </ligand>
</feature>
<feature type="domain" description="Protein kinase" evidence="11">
    <location>
        <begin position="151"/>
        <end position="415"/>
    </location>
</feature>
<evidence type="ECO:0000256" key="2">
    <source>
        <dbReference type="ARBA" id="ARBA00022527"/>
    </source>
</evidence>
<evidence type="ECO:0000256" key="9">
    <source>
        <dbReference type="RuleBase" id="RU000304"/>
    </source>
</evidence>
<dbReference type="SUPFAM" id="SSF49879">
    <property type="entry name" value="SMAD/FHA domain"/>
    <property type="match status" value="1"/>
</dbReference>
<dbReference type="GO" id="GO:0005524">
    <property type="term" value="F:ATP binding"/>
    <property type="evidence" value="ECO:0007669"/>
    <property type="project" value="UniProtKB-UniRule"/>
</dbReference>
<dbReference type="GO" id="GO:0005634">
    <property type="term" value="C:nucleus"/>
    <property type="evidence" value="ECO:0007669"/>
    <property type="project" value="TreeGrafter"/>
</dbReference>
<evidence type="ECO:0000313" key="13">
    <source>
        <dbReference type="Proteomes" id="UP000327044"/>
    </source>
</evidence>
<keyword evidence="3 8" id="KW-0547">Nucleotide-binding</keyword>
<dbReference type="InParanoid" id="A0A5N4A7Y5"/>
<comment type="catalytic activity">
    <reaction evidence="6">
        <text>L-threonyl-[protein] + ATP = O-phospho-L-threonyl-[protein] + ADP + H(+)</text>
        <dbReference type="Rhea" id="RHEA:46608"/>
        <dbReference type="Rhea" id="RHEA-COMP:11060"/>
        <dbReference type="Rhea" id="RHEA-COMP:11605"/>
        <dbReference type="ChEBI" id="CHEBI:15378"/>
        <dbReference type="ChEBI" id="CHEBI:30013"/>
        <dbReference type="ChEBI" id="CHEBI:30616"/>
        <dbReference type="ChEBI" id="CHEBI:61977"/>
        <dbReference type="ChEBI" id="CHEBI:456216"/>
        <dbReference type="EC" id="2.7.11.1"/>
    </reaction>
</comment>
<dbReference type="SMART" id="SM00220">
    <property type="entry name" value="S_TKc"/>
    <property type="match status" value="1"/>
</dbReference>
<evidence type="ECO:0000256" key="5">
    <source>
        <dbReference type="ARBA" id="ARBA00022840"/>
    </source>
</evidence>
<dbReference type="Proteomes" id="UP000327044">
    <property type="component" value="Unassembled WGS sequence"/>
</dbReference>
<dbReference type="SUPFAM" id="SSF56112">
    <property type="entry name" value="Protein kinase-like (PK-like)"/>
    <property type="match status" value="1"/>
</dbReference>
<keyword evidence="4" id="KW-0418">Kinase</keyword>
<comment type="catalytic activity">
    <reaction evidence="7">
        <text>L-seryl-[protein] + ATP = O-phospho-L-seryl-[protein] + ADP + H(+)</text>
        <dbReference type="Rhea" id="RHEA:17989"/>
        <dbReference type="Rhea" id="RHEA-COMP:9863"/>
        <dbReference type="Rhea" id="RHEA-COMP:11604"/>
        <dbReference type="ChEBI" id="CHEBI:15378"/>
        <dbReference type="ChEBI" id="CHEBI:29999"/>
        <dbReference type="ChEBI" id="CHEBI:30616"/>
        <dbReference type="ChEBI" id="CHEBI:83421"/>
        <dbReference type="ChEBI" id="CHEBI:456216"/>
        <dbReference type="EC" id="2.7.11.1"/>
    </reaction>
</comment>
<sequence length="446" mass="50386">MTSGGIQLADTQTPVDCGTFQSQEIQKATKIYGRLSSCTVYLHSIVLDKPRYVLGRGIDCDLVIHPSNFPPLSIKSVSKYHFELVCDKDERVYINDLSKNGTFINSQRVSKGCRRALYHGDQIAIGTSSLRIYVYKENDKILDLPAELKGYKILRQLGSGSYGEVWLAVQTTTNKEYAIKKVIRRNENQPNNGNDSWRMDNEVRILQSIEHPCIIGIKEVVNTDDAVFMVLEYMGGGELSSLMYASNSPLPENVVKPIFYQLLLGIRYLHLRNITHRDIKPANILLQSHQLPPIVKIADFGLSKLIESTSHMQTVCGTLAFVAPEIIDPCYGPYTQQVDVWSLGVVLYAMLSNKLPFNAAEDGDIRKTILNSQLEMVTGAWTYVSSNGKDLIKKMLMRNPEDRLTIHQVADHPWLARDKAMLEGVKQMLKDNTCQHEPRQKKIKLE</sequence>
<dbReference type="PROSITE" id="PS00108">
    <property type="entry name" value="PROTEIN_KINASE_ST"/>
    <property type="match status" value="1"/>
</dbReference>
<dbReference type="PANTHER" id="PTHR44167">
    <property type="entry name" value="OVARIAN-SPECIFIC SERINE/THREONINE-PROTEIN KINASE LOK-RELATED"/>
    <property type="match status" value="1"/>
</dbReference>
<dbReference type="OrthoDB" id="40902at2759"/>
<dbReference type="PROSITE" id="PS50006">
    <property type="entry name" value="FHA_DOMAIN"/>
    <property type="match status" value="1"/>
</dbReference>
<protein>
    <recommendedName>
        <fullName evidence="1">non-specific serine/threonine protein kinase</fullName>
        <ecNumber evidence="1">2.7.11.1</ecNumber>
    </recommendedName>
</protein>
<dbReference type="InterPro" id="IPR000719">
    <property type="entry name" value="Prot_kinase_dom"/>
</dbReference>
<evidence type="ECO:0000256" key="3">
    <source>
        <dbReference type="ARBA" id="ARBA00022741"/>
    </source>
</evidence>
<dbReference type="SMART" id="SM00240">
    <property type="entry name" value="FHA"/>
    <property type="match status" value="1"/>
</dbReference>
<keyword evidence="5 8" id="KW-0067">ATP-binding</keyword>
<evidence type="ECO:0000256" key="8">
    <source>
        <dbReference type="PROSITE-ProRule" id="PRU10141"/>
    </source>
</evidence>
<dbReference type="EMBL" id="VVIM01000009">
    <property type="protein sequence ID" value="KAB0793415.1"/>
    <property type="molecule type" value="Genomic_DNA"/>
</dbReference>
<keyword evidence="13" id="KW-1185">Reference proteome</keyword>